<dbReference type="Pfam" id="PF04191">
    <property type="entry name" value="PEMT"/>
    <property type="match status" value="1"/>
</dbReference>
<feature type="transmembrane region" description="Helical" evidence="5">
    <location>
        <begin position="115"/>
        <end position="133"/>
    </location>
</feature>
<dbReference type="Gene3D" id="1.20.120.1630">
    <property type="match status" value="1"/>
</dbReference>
<evidence type="ECO:0000256" key="2">
    <source>
        <dbReference type="ARBA" id="ARBA00022692"/>
    </source>
</evidence>
<gene>
    <name evidence="6" type="ORF">JAZ04_18400</name>
</gene>
<comment type="subcellular location">
    <subcellularLocation>
        <location evidence="1">Endomembrane system</location>
        <topology evidence="1">Multi-pass membrane protein</topology>
    </subcellularLocation>
</comment>
<evidence type="ECO:0000256" key="3">
    <source>
        <dbReference type="ARBA" id="ARBA00022989"/>
    </source>
</evidence>
<dbReference type="InterPro" id="IPR052527">
    <property type="entry name" value="Metal_cation-efflux_comp"/>
</dbReference>
<organism evidence="6 7">
    <name type="scientific">Candidatus Thiodiazotropha lotti</name>
    <dbReference type="NCBI Taxonomy" id="2792787"/>
    <lineage>
        <taxon>Bacteria</taxon>
        <taxon>Pseudomonadati</taxon>
        <taxon>Pseudomonadota</taxon>
        <taxon>Gammaproteobacteria</taxon>
        <taxon>Chromatiales</taxon>
        <taxon>Sedimenticolaceae</taxon>
        <taxon>Candidatus Thiodiazotropha</taxon>
    </lineage>
</organism>
<dbReference type="PANTHER" id="PTHR43847">
    <property type="entry name" value="BLL3993 PROTEIN"/>
    <property type="match status" value="1"/>
</dbReference>
<dbReference type="Proteomes" id="UP000886687">
    <property type="component" value="Unassembled WGS sequence"/>
</dbReference>
<evidence type="ECO:0000256" key="5">
    <source>
        <dbReference type="SAM" id="Phobius"/>
    </source>
</evidence>
<dbReference type="GO" id="GO:0012505">
    <property type="term" value="C:endomembrane system"/>
    <property type="evidence" value="ECO:0007669"/>
    <property type="project" value="UniProtKB-SubCell"/>
</dbReference>
<evidence type="ECO:0000313" key="6">
    <source>
        <dbReference type="EMBL" id="MCG7940811.1"/>
    </source>
</evidence>
<dbReference type="EMBL" id="JAEPDI010000015">
    <property type="protein sequence ID" value="MCG7940811.1"/>
    <property type="molecule type" value="Genomic_DNA"/>
</dbReference>
<name>A0A9E4K8G2_9GAMM</name>
<evidence type="ECO:0000313" key="7">
    <source>
        <dbReference type="Proteomes" id="UP000886687"/>
    </source>
</evidence>
<keyword evidence="3 5" id="KW-1133">Transmembrane helix</keyword>
<sequence>MASDRPKKDHADVIIPPPVIHIVSIGLGGVISNYFPMPLPPWIILQWVGVMLSVAAIAITLWGMREFHASRNPVAPIRPVNRLMVFGPYRFTRNPLYLALILLQLGLALVFLNGWMVLLLLPAVVIVHFYVVLREEAYLLRRFGSDYQAYQERVRRWI</sequence>
<dbReference type="PANTHER" id="PTHR43847:SF1">
    <property type="entry name" value="BLL3993 PROTEIN"/>
    <property type="match status" value="1"/>
</dbReference>
<evidence type="ECO:0000256" key="1">
    <source>
        <dbReference type="ARBA" id="ARBA00004127"/>
    </source>
</evidence>
<protein>
    <submittedName>
        <fullName evidence="6">Isoprenylcysteine carboxylmethyltransferase family protein</fullName>
    </submittedName>
</protein>
<dbReference type="AlphaFoldDB" id="A0A9E4K8G2"/>
<feature type="transmembrane region" description="Helical" evidence="5">
    <location>
        <begin position="91"/>
        <end position="109"/>
    </location>
</feature>
<keyword evidence="4 5" id="KW-0472">Membrane</keyword>
<proteinExistence type="predicted"/>
<accession>A0A9E4K8G2</accession>
<comment type="caution">
    <text evidence="6">The sequence shown here is derived from an EMBL/GenBank/DDBJ whole genome shotgun (WGS) entry which is preliminary data.</text>
</comment>
<reference evidence="6" key="1">
    <citation type="journal article" date="2021" name="Proc. Natl. Acad. Sci. U.S.A.">
        <title>Global biogeography of chemosynthetic symbionts reveals both localized and globally distributed symbiont groups. .</title>
        <authorList>
            <person name="Osvatic J.T."/>
            <person name="Wilkins L.G.E."/>
            <person name="Leibrecht L."/>
            <person name="Leray M."/>
            <person name="Zauner S."/>
            <person name="Polzin J."/>
            <person name="Camacho Y."/>
            <person name="Gros O."/>
            <person name="van Gils J.A."/>
            <person name="Eisen J.A."/>
            <person name="Petersen J.M."/>
            <person name="Yuen B."/>
        </authorList>
    </citation>
    <scope>NUCLEOTIDE SEQUENCE</scope>
    <source>
        <strain evidence="6">MAGL173</strain>
    </source>
</reference>
<keyword evidence="2 5" id="KW-0812">Transmembrane</keyword>
<evidence type="ECO:0000256" key="4">
    <source>
        <dbReference type="ARBA" id="ARBA00023136"/>
    </source>
</evidence>
<feature type="transmembrane region" description="Helical" evidence="5">
    <location>
        <begin position="12"/>
        <end position="35"/>
    </location>
</feature>
<feature type="transmembrane region" description="Helical" evidence="5">
    <location>
        <begin position="41"/>
        <end position="62"/>
    </location>
</feature>
<dbReference type="InterPro" id="IPR007318">
    <property type="entry name" value="Phopholipid_MeTrfase"/>
</dbReference>